<dbReference type="GO" id="GO:0046872">
    <property type="term" value="F:metal ion binding"/>
    <property type="evidence" value="ECO:0007669"/>
    <property type="project" value="UniProtKB-KW"/>
</dbReference>
<name>A0A8I6RMF4_CIMLE</name>
<keyword evidence="6" id="KW-1133">Transmembrane helix</keyword>
<dbReference type="SMART" id="SM00704">
    <property type="entry name" value="ZnF_CDGSH"/>
    <property type="match status" value="1"/>
</dbReference>
<evidence type="ECO:0000313" key="13">
    <source>
        <dbReference type="Proteomes" id="UP000494040"/>
    </source>
</evidence>
<dbReference type="InterPro" id="IPR045131">
    <property type="entry name" value="CISD1/2"/>
</dbReference>
<dbReference type="Pfam" id="PF10660">
    <property type="entry name" value="MitoNEET_N"/>
    <property type="match status" value="1"/>
</dbReference>
<evidence type="ECO:0000256" key="2">
    <source>
        <dbReference type="ARBA" id="ARBA00008624"/>
    </source>
</evidence>
<feature type="domain" description="Iron-binding zinc finger CDGSH type" evidence="11">
    <location>
        <begin position="73"/>
        <end position="111"/>
    </location>
</feature>
<evidence type="ECO:0000256" key="10">
    <source>
        <dbReference type="ARBA" id="ARBA00034078"/>
    </source>
</evidence>
<dbReference type="AlphaFoldDB" id="A0A8I6RMF4"/>
<organism evidence="12 13">
    <name type="scientific">Cimex lectularius</name>
    <name type="common">Bed bug</name>
    <name type="synonym">Acanthia lectularia</name>
    <dbReference type="NCBI Taxonomy" id="79782"/>
    <lineage>
        <taxon>Eukaryota</taxon>
        <taxon>Metazoa</taxon>
        <taxon>Ecdysozoa</taxon>
        <taxon>Arthropoda</taxon>
        <taxon>Hexapoda</taxon>
        <taxon>Insecta</taxon>
        <taxon>Pterygota</taxon>
        <taxon>Neoptera</taxon>
        <taxon>Paraneoptera</taxon>
        <taxon>Hemiptera</taxon>
        <taxon>Heteroptera</taxon>
        <taxon>Panheteroptera</taxon>
        <taxon>Cimicomorpha</taxon>
        <taxon>Cimicidae</taxon>
        <taxon>Cimex</taxon>
    </lineage>
</organism>
<dbReference type="Gene3D" id="3.40.5.90">
    <property type="entry name" value="CDGSH iron-sulfur domain, mitoNEET-type"/>
    <property type="match status" value="1"/>
</dbReference>
<keyword evidence="9" id="KW-0472">Membrane</keyword>
<proteinExistence type="inferred from homology"/>
<dbReference type="InterPro" id="IPR019610">
    <property type="entry name" value="FeS-contain_mitoNEET_N"/>
</dbReference>
<evidence type="ECO:0000256" key="7">
    <source>
        <dbReference type="ARBA" id="ARBA00023004"/>
    </source>
</evidence>
<sequence length="124" mass="13625">MEPLSNLVTVHLPHYLQGLPLPKSVGGWFRLGVKDWASLVPFFAVVGGLSYTAYRAVKPRLVVNPSVQKHEAKVVHIANIEDLGDSTAYCRCWRSKKFPYCDGSHGAHNAETGDNVGPVVVKKK</sequence>
<dbReference type="PANTHER" id="PTHR13680:SF5">
    <property type="entry name" value="CDGSH IRON-SULFUR DOMAIN-CONTAINING PROTEIN 1"/>
    <property type="match status" value="1"/>
</dbReference>
<comment type="similarity">
    <text evidence="2">Belongs to the CISD protein family. CISD2 subfamily.</text>
</comment>
<evidence type="ECO:0000256" key="8">
    <source>
        <dbReference type="ARBA" id="ARBA00023014"/>
    </source>
</evidence>
<dbReference type="InterPro" id="IPR042216">
    <property type="entry name" value="MitoNEET_CISD"/>
</dbReference>
<comment type="cofactor">
    <cofactor evidence="10">
        <name>[2Fe-2S] cluster</name>
        <dbReference type="ChEBI" id="CHEBI:190135"/>
    </cofactor>
</comment>
<keyword evidence="3" id="KW-0812">Transmembrane</keyword>
<dbReference type="OMA" id="QIRKHEP"/>
<dbReference type="GO" id="GO:0005789">
    <property type="term" value="C:endoplasmic reticulum membrane"/>
    <property type="evidence" value="ECO:0007669"/>
    <property type="project" value="UniProtKB-SubCell"/>
</dbReference>
<evidence type="ECO:0000256" key="3">
    <source>
        <dbReference type="ARBA" id="ARBA00022692"/>
    </source>
</evidence>
<dbReference type="EnsemblMetazoa" id="XM_014389386.2">
    <property type="protein sequence ID" value="XP_014244872.1"/>
    <property type="gene ID" value="LOC106664027"/>
</dbReference>
<dbReference type="InterPro" id="IPR018967">
    <property type="entry name" value="FeS-contain_CDGSH-typ"/>
</dbReference>
<dbReference type="CTD" id="493856"/>
<evidence type="ECO:0000256" key="5">
    <source>
        <dbReference type="ARBA" id="ARBA00022723"/>
    </source>
</evidence>
<dbReference type="FunFam" id="3.40.5.90:FF:000001">
    <property type="entry name" value="CDGSH iron-sulfur domain-containing protein 1"/>
    <property type="match status" value="1"/>
</dbReference>
<dbReference type="Proteomes" id="UP000494040">
    <property type="component" value="Unassembled WGS sequence"/>
</dbReference>
<dbReference type="OrthoDB" id="449252at2759"/>
<protein>
    <recommendedName>
        <fullName evidence="11">Iron-binding zinc finger CDGSH type domain-containing protein</fullName>
    </recommendedName>
</protein>
<dbReference type="PANTHER" id="PTHR13680">
    <property type="entry name" value="CDGSH IRON-SULFUR DOMAIN-CONTAINING PROTEIN 1"/>
    <property type="match status" value="1"/>
</dbReference>
<evidence type="ECO:0000256" key="4">
    <source>
        <dbReference type="ARBA" id="ARBA00022714"/>
    </source>
</evidence>
<keyword evidence="8" id="KW-0411">Iron-sulfur</keyword>
<keyword evidence="4" id="KW-0001">2Fe-2S</keyword>
<accession>A0A8I6RMF4</accession>
<evidence type="ECO:0000256" key="1">
    <source>
        <dbReference type="ARBA" id="ARBA00004389"/>
    </source>
</evidence>
<comment type="subcellular location">
    <subcellularLocation>
        <location evidence="1">Endoplasmic reticulum membrane</location>
        <topology evidence="1">Single-pass membrane protein</topology>
    </subcellularLocation>
</comment>
<keyword evidence="13" id="KW-1185">Reference proteome</keyword>
<dbReference type="GO" id="GO:0010506">
    <property type="term" value="P:regulation of autophagy"/>
    <property type="evidence" value="ECO:0007669"/>
    <property type="project" value="InterPro"/>
</dbReference>
<dbReference type="RefSeq" id="XP_014244872.1">
    <property type="nucleotide sequence ID" value="XM_014389386.2"/>
</dbReference>
<evidence type="ECO:0000256" key="9">
    <source>
        <dbReference type="ARBA" id="ARBA00023136"/>
    </source>
</evidence>
<evidence type="ECO:0000256" key="6">
    <source>
        <dbReference type="ARBA" id="ARBA00022989"/>
    </source>
</evidence>
<keyword evidence="7" id="KW-0408">Iron</keyword>
<dbReference type="GO" id="GO:0005741">
    <property type="term" value="C:mitochondrial outer membrane"/>
    <property type="evidence" value="ECO:0007669"/>
    <property type="project" value="TreeGrafter"/>
</dbReference>
<keyword evidence="5" id="KW-0479">Metal-binding</keyword>
<dbReference type="GO" id="GO:0051537">
    <property type="term" value="F:2 iron, 2 sulfur cluster binding"/>
    <property type="evidence" value="ECO:0007669"/>
    <property type="project" value="UniProtKB-KW"/>
</dbReference>
<reference evidence="12" key="1">
    <citation type="submission" date="2022-01" db="UniProtKB">
        <authorList>
            <consortium name="EnsemblMetazoa"/>
        </authorList>
    </citation>
    <scope>IDENTIFICATION</scope>
</reference>
<dbReference type="Pfam" id="PF09360">
    <property type="entry name" value="zf-CDGSH"/>
    <property type="match status" value="1"/>
</dbReference>
<dbReference type="GeneID" id="106664027"/>
<evidence type="ECO:0000259" key="11">
    <source>
        <dbReference type="SMART" id="SM00704"/>
    </source>
</evidence>
<dbReference type="KEGG" id="clec:106664027"/>
<evidence type="ECO:0000313" key="12">
    <source>
        <dbReference type="EnsemblMetazoa" id="XP_014244872.1"/>
    </source>
</evidence>